<keyword evidence="3 9" id="KW-0378">Hydrolase</keyword>
<evidence type="ECO:0000256" key="3">
    <source>
        <dbReference type="ARBA" id="ARBA00022645"/>
    </source>
</evidence>
<gene>
    <name evidence="9" type="primary">CPM_1</name>
    <name evidence="9" type="ORF">Anas_02991</name>
</gene>
<comment type="similarity">
    <text evidence="2 6">Belongs to the peptidase M14 family.</text>
</comment>
<keyword evidence="4" id="KW-0479">Metal-binding</keyword>
<keyword evidence="10" id="KW-1185">Reference proteome</keyword>
<evidence type="ECO:0000259" key="8">
    <source>
        <dbReference type="PROSITE" id="PS52035"/>
    </source>
</evidence>
<proteinExistence type="inferred from homology"/>
<dbReference type="AlphaFoldDB" id="A0A5N5SUE3"/>
<comment type="caution">
    <text evidence="6">Lacks conserved residue(s) required for the propagation of feature annotation.</text>
</comment>
<protein>
    <submittedName>
        <fullName evidence="9">Carboxypeptidase M</fullName>
    </submittedName>
</protein>
<evidence type="ECO:0000256" key="2">
    <source>
        <dbReference type="ARBA" id="ARBA00005988"/>
    </source>
</evidence>
<dbReference type="PRINTS" id="PR00765">
    <property type="entry name" value="CRBOXYPTASEA"/>
</dbReference>
<dbReference type="GO" id="GO:0005615">
    <property type="term" value="C:extracellular space"/>
    <property type="evidence" value="ECO:0007669"/>
    <property type="project" value="TreeGrafter"/>
</dbReference>
<comment type="cofactor">
    <cofactor evidence="1">
        <name>Zn(2+)</name>
        <dbReference type="ChEBI" id="CHEBI:29105"/>
    </cofactor>
</comment>
<dbReference type="EMBL" id="SEYY01019858">
    <property type="protein sequence ID" value="KAB7497843.1"/>
    <property type="molecule type" value="Genomic_DNA"/>
</dbReference>
<dbReference type="InterPro" id="IPR050753">
    <property type="entry name" value="Peptidase_M14_domain"/>
</dbReference>
<organism evidence="9 10">
    <name type="scientific">Armadillidium nasatum</name>
    <dbReference type="NCBI Taxonomy" id="96803"/>
    <lineage>
        <taxon>Eukaryota</taxon>
        <taxon>Metazoa</taxon>
        <taxon>Ecdysozoa</taxon>
        <taxon>Arthropoda</taxon>
        <taxon>Crustacea</taxon>
        <taxon>Multicrustacea</taxon>
        <taxon>Malacostraca</taxon>
        <taxon>Eumalacostraca</taxon>
        <taxon>Peracarida</taxon>
        <taxon>Isopoda</taxon>
        <taxon>Oniscidea</taxon>
        <taxon>Crinocheta</taxon>
        <taxon>Armadillidiidae</taxon>
        <taxon>Armadillidium</taxon>
    </lineage>
</organism>
<dbReference type="GO" id="GO:0016485">
    <property type="term" value="P:protein processing"/>
    <property type="evidence" value="ECO:0007669"/>
    <property type="project" value="TreeGrafter"/>
</dbReference>
<feature type="domain" description="Peptidase M14" evidence="8">
    <location>
        <begin position="38"/>
        <end position="228"/>
    </location>
</feature>
<dbReference type="PANTHER" id="PTHR11532">
    <property type="entry name" value="PROTEASE M14 CARBOXYPEPTIDASE"/>
    <property type="match status" value="1"/>
</dbReference>
<dbReference type="InterPro" id="IPR057246">
    <property type="entry name" value="CARBOXYPEPT_ZN_1"/>
</dbReference>
<dbReference type="SMART" id="SM00631">
    <property type="entry name" value="Zn_pept"/>
    <property type="match status" value="1"/>
</dbReference>
<reference evidence="9 10" key="1">
    <citation type="journal article" date="2019" name="PLoS Biol.">
        <title>Sex chromosomes control vertical transmission of feminizing Wolbachia symbionts in an isopod.</title>
        <authorList>
            <person name="Becking T."/>
            <person name="Chebbi M.A."/>
            <person name="Giraud I."/>
            <person name="Moumen B."/>
            <person name="Laverre T."/>
            <person name="Caubet Y."/>
            <person name="Peccoud J."/>
            <person name="Gilbert C."/>
            <person name="Cordaux R."/>
        </authorList>
    </citation>
    <scope>NUCLEOTIDE SEQUENCE [LARGE SCALE GENOMIC DNA]</scope>
    <source>
        <strain evidence="9">ANa2</strain>
        <tissue evidence="9">Whole body excluding digestive tract and cuticle</tissue>
    </source>
</reference>
<dbReference type="PANTHER" id="PTHR11532:SF73">
    <property type="entry name" value="CARBOXYPEPTIDASE D"/>
    <property type="match status" value="1"/>
</dbReference>
<dbReference type="Pfam" id="PF00246">
    <property type="entry name" value="Peptidase_M14"/>
    <property type="match status" value="1"/>
</dbReference>
<keyword evidence="7" id="KW-0732">Signal</keyword>
<name>A0A5N5SUE3_9CRUS</name>
<dbReference type="Proteomes" id="UP000326759">
    <property type="component" value="Unassembled WGS sequence"/>
</dbReference>
<evidence type="ECO:0000313" key="9">
    <source>
        <dbReference type="EMBL" id="KAB7497843.1"/>
    </source>
</evidence>
<keyword evidence="3 9" id="KW-0645">Protease</keyword>
<keyword evidence="5" id="KW-0862">Zinc</keyword>
<evidence type="ECO:0000256" key="4">
    <source>
        <dbReference type="ARBA" id="ARBA00022723"/>
    </source>
</evidence>
<evidence type="ECO:0000256" key="5">
    <source>
        <dbReference type="ARBA" id="ARBA00022833"/>
    </source>
</evidence>
<evidence type="ECO:0000256" key="6">
    <source>
        <dbReference type="PROSITE-ProRule" id="PRU01379"/>
    </source>
</evidence>
<dbReference type="Gene3D" id="3.40.630.10">
    <property type="entry name" value="Zn peptidases"/>
    <property type="match status" value="1"/>
</dbReference>
<sequence>MCVNSSFIMGVKLIFCILFLCASGSTGFESVDGINMSSYHHQEDIVVLFSNLTQNYPDLAEYYSIGKSVKGRDLLVIKISKDVKERSLYKPMFKYVANMHGDEAVGRELVLYLAQYLLKNYGKQKRVTDLVSNTEIHLLPSMNPDGFEISKDGECDNFIKHSRENANRVDLNRNFPSQWDELSSDDMVANREPETLAVMSWIVQNSFVLSGNLHGGSVVASYPYDDSR</sequence>
<accession>A0A5N5SUE3</accession>
<feature type="chain" id="PRO_5024430371" evidence="7">
    <location>
        <begin position="28"/>
        <end position="228"/>
    </location>
</feature>
<dbReference type="PROSITE" id="PS00132">
    <property type="entry name" value="CARBOXYPEPT_ZN_1"/>
    <property type="match status" value="1"/>
</dbReference>
<evidence type="ECO:0000256" key="7">
    <source>
        <dbReference type="SAM" id="SignalP"/>
    </source>
</evidence>
<evidence type="ECO:0000256" key="1">
    <source>
        <dbReference type="ARBA" id="ARBA00001947"/>
    </source>
</evidence>
<keyword evidence="3 9" id="KW-0121">Carboxypeptidase</keyword>
<dbReference type="PROSITE" id="PS00133">
    <property type="entry name" value="CARBOXYPEPT_ZN_2"/>
    <property type="match status" value="1"/>
</dbReference>
<comment type="caution">
    <text evidence="9">The sequence shown here is derived from an EMBL/GenBank/DDBJ whole genome shotgun (WGS) entry which is preliminary data.</text>
</comment>
<evidence type="ECO:0000313" key="10">
    <source>
        <dbReference type="Proteomes" id="UP000326759"/>
    </source>
</evidence>
<dbReference type="InterPro" id="IPR057247">
    <property type="entry name" value="CARBOXYPEPT_ZN_2"/>
</dbReference>
<dbReference type="SUPFAM" id="SSF53187">
    <property type="entry name" value="Zn-dependent exopeptidases"/>
    <property type="match status" value="1"/>
</dbReference>
<feature type="signal peptide" evidence="7">
    <location>
        <begin position="1"/>
        <end position="27"/>
    </location>
</feature>
<dbReference type="GO" id="GO:0006518">
    <property type="term" value="P:peptide metabolic process"/>
    <property type="evidence" value="ECO:0007669"/>
    <property type="project" value="TreeGrafter"/>
</dbReference>
<dbReference type="GO" id="GO:0008270">
    <property type="term" value="F:zinc ion binding"/>
    <property type="evidence" value="ECO:0007669"/>
    <property type="project" value="InterPro"/>
</dbReference>
<dbReference type="InterPro" id="IPR000834">
    <property type="entry name" value="Peptidase_M14"/>
</dbReference>
<dbReference type="OrthoDB" id="10249045at2759"/>
<dbReference type="PROSITE" id="PS52035">
    <property type="entry name" value="PEPTIDASE_M14"/>
    <property type="match status" value="1"/>
</dbReference>
<dbReference type="GO" id="GO:0004181">
    <property type="term" value="F:metallocarboxypeptidase activity"/>
    <property type="evidence" value="ECO:0007669"/>
    <property type="project" value="InterPro"/>
</dbReference>